<evidence type="ECO:0000313" key="4">
    <source>
        <dbReference type="RefSeq" id="XP_065659202.1"/>
    </source>
</evidence>
<dbReference type="RefSeq" id="XP_065659202.1">
    <property type="nucleotide sequence ID" value="XM_065803130.1"/>
</dbReference>
<protein>
    <submittedName>
        <fullName evidence="4">Uncharacterized protein LOC101236862 isoform X4</fullName>
    </submittedName>
</protein>
<dbReference type="InterPro" id="IPR036420">
    <property type="entry name" value="BRCT_dom_sf"/>
</dbReference>
<evidence type="ECO:0000256" key="1">
    <source>
        <dbReference type="SAM" id="MobiDB-lite"/>
    </source>
</evidence>
<dbReference type="CDD" id="cd04508">
    <property type="entry name" value="Tudor_SF"/>
    <property type="match status" value="1"/>
</dbReference>
<feature type="region of interest" description="Disordered" evidence="1">
    <location>
        <begin position="87"/>
        <end position="116"/>
    </location>
</feature>
<dbReference type="SUPFAM" id="SSF52113">
    <property type="entry name" value="BRCT domain"/>
    <property type="match status" value="2"/>
</dbReference>
<evidence type="ECO:0000259" key="2">
    <source>
        <dbReference type="PROSITE" id="PS50172"/>
    </source>
</evidence>
<organism evidence="3 4">
    <name type="scientific">Hydra vulgaris</name>
    <name type="common">Hydra</name>
    <name type="synonym">Hydra attenuata</name>
    <dbReference type="NCBI Taxonomy" id="6087"/>
    <lineage>
        <taxon>Eukaryota</taxon>
        <taxon>Metazoa</taxon>
        <taxon>Cnidaria</taxon>
        <taxon>Hydrozoa</taxon>
        <taxon>Hydroidolina</taxon>
        <taxon>Anthoathecata</taxon>
        <taxon>Aplanulata</taxon>
        <taxon>Hydridae</taxon>
        <taxon>Hydra</taxon>
    </lineage>
</organism>
<accession>A0ABM4CBZ4</accession>
<reference evidence="4" key="1">
    <citation type="submission" date="2025-08" db="UniProtKB">
        <authorList>
            <consortium name="RefSeq"/>
        </authorList>
    </citation>
    <scope>IDENTIFICATION</scope>
</reference>
<gene>
    <name evidence="4" type="primary">LOC101236862</name>
</gene>
<sequence>MQTFVLNNGNINKAEELEESVIQPTPGNSCNQPTPENSVIQPTPGNLFIAAQYSESESISPKSSSYSTHGSSSGILSDFNFTFPSSAHLSSRKNTPLLSSTEDLSDKKKEPCATSTPFVQKQRLTRNSENVVNIIVSSLLNSDDAVKHKSEMPTKFTEHVLDVPAWSNTSENVLCESQKSLNDNSVEVNVNSNSAIQFSLKTDSQSVISDDYSNTNFKNNSEKIIEDDNSFGSPSTSMNLELSQDFSQVIPYESPVQKSSDISDAQISHRSLGHFSDDGTTSLANNDDCRNQQNQDVANNNVCKCCFPQLVKGTIKLEDGKLIKNVKDRKIDKIQRLKIGCSDQICNQCSSTLELTASKLLSTPIYQSPDVPNVKSIQQDSHIVKLENKDSNNALERCLNPGMKVFALYTDNCFYPGVIMVVKRQFSLVTVKFDDGTGELNIPIDDIITTLHFQKGQKVSVKAQDGYYYDGEIYASDIINDQHFYCVNVNGTTRIVPRSSICLKKSNLDQLQLVDVKDQDIKKVLKKGFKRKRHTEVPISSSSSYEDAEPKKRNRVSDIKLSDKARLLFKDLLFLIIDTKQQSGENGLDKDLISKLITSNNGEIISTIHSREFHKAKNVLCISDGPSSSHIFLYCVVVGIPILHHDWLINSIKLNTCQSYHEYLVPAGLNIHGDIVSQIHGKREPYNCLNPLRIYVHQDTKTNSKDFNLVLSKAGCERVAPGIFVTEQTRVLNFSLLNVDYILTLNEKVPSVIWDASVVYEIPVVTFAWLVECLITNQLVDANVSPLFLYKPI</sequence>
<dbReference type="PANTHER" id="PTHR15321:SF3">
    <property type="entry name" value="TP53-BINDING PROTEIN 1"/>
    <property type="match status" value="1"/>
</dbReference>
<feature type="compositionally biased region" description="Polar residues" evidence="1">
    <location>
        <begin position="87"/>
        <end position="102"/>
    </location>
</feature>
<dbReference type="InterPro" id="IPR047250">
    <property type="entry name" value="BRCT_p53bp1-like_rpt2"/>
</dbReference>
<dbReference type="Pfam" id="PF18428">
    <property type="entry name" value="BRCT_3"/>
    <property type="match status" value="1"/>
</dbReference>
<dbReference type="Gene3D" id="2.30.30.140">
    <property type="match status" value="1"/>
</dbReference>
<dbReference type="Proteomes" id="UP001652625">
    <property type="component" value="Chromosome 08"/>
</dbReference>
<keyword evidence="3" id="KW-1185">Reference proteome</keyword>
<dbReference type="PANTHER" id="PTHR15321">
    <property type="entry name" value="TUMOR SUPPRESSOR P53-BINDING PROTEIN 1"/>
    <property type="match status" value="1"/>
</dbReference>
<dbReference type="Gene3D" id="3.40.50.10190">
    <property type="entry name" value="BRCT domain"/>
    <property type="match status" value="2"/>
</dbReference>
<dbReference type="PROSITE" id="PS50172">
    <property type="entry name" value="BRCT"/>
    <property type="match status" value="1"/>
</dbReference>
<dbReference type="InterPro" id="IPR047252">
    <property type="entry name" value="TP53BP1-like"/>
</dbReference>
<evidence type="ECO:0000313" key="3">
    <source>
        <dbReference type="Proteomes" id="UP001652625"/>
    </source>
</evidence>
<proteinExistence type="predicted"/>
<dbReference type="GeneID" id="101236862"/>
<dbReference type="CDD" id="cd17724">
    <property type="entry name" value="BRCT_p53bp1_rpt2"/>
    <property type="match status" value="1"/>
</dbReference>
<dbReference type="InterPro" id="IPR001357">
    <property type="entry name" value="BRCT_dom"/>
</dbReference>
<feature type="domain" description="BRCT" evidence="2">
    <location>
        <begin position="564"/>
        <end position="665"/>
    </location>
</feature>
<name>A0ABM4CBZ4_HYDVU</name>